<dbReference type="InParanoid" id="A0A0D0ADG6"/>
<organism evidence="1 2">
    <name type="scientific">Suillus luteus UH-Slu-Lm8-n1</name>
    <dbReference type="NCBI Taxonomy" id="930992"/>
    <lineage>
        <taxon>Eukaryota</taxon>
        <taxon>Fungi</taxon>
        <taxon>Dikarya</taxon>
        <taxon>Basidiomycota</taxon>
        <taxon>Agaricomycotina</taxon>
        <taxon>Agaricomycetes</taxon>
        <taxon>Agaricomycetidae</taxon>
        <taxon>Boletales</taxon>
        <taxon>Suillineae</taxon>
        <taxon>Suillaceae</taxon>
        <taxon>Suillus</taxon>
    </lineage>
</organism>
<accession>A0A0D0ADG6</accession>
<evidence type="ECO:0000313" key="2">
    <source>
        <dbReference type="Proteomes" id="UP000054485"/>
    </source>
</evidence>
<dbReference type="EMBL" id="KN835553">
    <property type="protein sequence ID" value="KIK36174.1"/>
    <property type="molecule type" value="Genomic_DNA"/>
</dbReference>
<dbReference type="Proteomes" id="UP000054485">
    <property type="component" value="Unassembled WGS sequence"/>
</dbReference>
<dbReference type="OrthoDB" id="10374367at2759"/>
<sequence length="94" mass="10716">MRHDLQEFNANENAYQAARAQYEDRTSAWFGISLTHDALCDIDFVTTRLDDGATPVRGKYEGVCGSSLRNLMYVHCLDVSFPLWICRLLCLLGR</sequence>
<name>A0A0D0ADG6_9AGAM</name>
<reference evidence="2" key="2">
    <citation type="submission" date="2015-01" db="EMBL/GenBank/DDBJ databases">
        <title>Evolutionary Origins and Diversification of the Mycorrhizal Mutualists.</title>
        <authorList>
            <consortium name="DOE Joint Genome Institute"/>
            <consortium name="Mycorrhizal Genomics Consortium"/>
            <person name="Kohler A."/>
            <person name="Kuo A."/>
            <person name="Nagy L.G."/>
            <person name="Floudas D."/>
            <person name="Copeland A."/>
            <person name="Barry K.W."/>
            <person name="Cichocki N."/>
            <person name="Veneault-Fourrey C."/>
            <person name="LaButti K."/>
            <person name="Lindquist E.A."/>
            <person name="Lipzen A."/>
            <person name="Lundell T."/>
            <person name="Morin E."/>
            <person name="Murat C."/>
            <person name="Riley R."/>
            <person name="Ohm R."/>
            <person name="Sun H."/>
            <person name="Tunlid A."/>
            <person name="Henrissat B."/>
            <person name="Grigoriev I.V."/>
            <person name="Hibbett D.S."/>
            <person name="Martin F."/>
        </authorList>
    </citation>
    <scope>NUCLEOTIDE SEQUENCE [LARGE SCALE GENOMIC DNA]</scope>
    <source>
        <strain evidence="2">UH-Slu-Lm8-n1</strain>
    </source>
</reference>
<gene>
    <name evidence="1" type="ORF">CY34DRAFT_811494</name>
</gene>
<dbReference type="HOGENOM" id="CLU_2387653_0_0_1"/>
<reference evidence="1 2" key="1">
    <citation type="submission" date="2014-04" db="EMBL/GenBank/DDBJ databases">
        <authorList>
            <consortium name="DOE Joint Genome Institute"/>
            <person name="Kuo A."/>
            <person name="Ruytinx J."/>
            <person name="Rineau F."/>
            <person name="Colpaert J."/>
            <person name="Kohler A."/>
            <person name="Nagy L.G."/>
            <person name="Floudas D."/>
            <person name="Copeland A."/>
            <person name="Barry K.W."/>
            <person name="Cichocki N."/>
            <person name="Veneault-Fourrey C."/>
            <person name="LaButti K."/>
            <person name="Lindquist E.A."/>
            <person name="Lipzen A."/>
            <person name="Lundell T."/>
            <person name="Morin E."/>
            <person name="Murat C."/>
            <person name="Sun H."/>
            <person name="Tunlid A."/>
            <person name="Henrissat B."/>
            <person name="Grigoriev I.V."/>
            <person name="Hibbett D.S."/>
            <person name="Martin F."/>
            <person name="Nordberg H.P."/>
            <person name="Cantor M.N."/>
            <person name="Hua S.X."/>
        </authorList>
    </citation>
    <scope>NUCLEOTIDE SEQUENCE [LARGE SCALE GENOMIC DNA]</scope>
    <source>
        <strain evidence="1 2">UH-Slu-Lm8-n1</strain>
    </source>
</reference>
<dbReference type="AlphaFoldDB" id="A0A0D0ADG6"/>
<protein>
    <submittedName>
        <fullName evidence="1">Uncharacterized protein</fullName>
    </submittedName>
</protein>
<evidence type="ECO:0000313" key="1">
    <source>
        <dbReference type="EMBL" id="KIK36174.1"/>
    </source>
</evidence>
<proteinExistence type="predicted"/>
<keyword evidence="2" id="KW-1185">Reference proteome</keyword>